<dbReference type="Proteomes" id="UP000321201">
    <property type="component" value="Unassembled WGS sequence"/>
</dbReference>
<dbReference type="InterPro" id="IPR029058">
    <property type="entry name" value="AB_hydrolase_fold"/>
</dbReference>
<proteinExistence type="predicted"/>
<accession>A0A5C7EIS3</accession>
<evidence type="ECO:0000256" key="1">
    <source>
        <dbReference type="ARBA" id="ARBA00022801"/>
    </source>
</evidence>
<feature type="compositionally biased region" description="Acidic residues" evidence="2">
    <location>
        <begin position="284"/>
        <end position="301"/>
    </location>
</feature>
<name>A0A5C7EIS3_9PROT</name>
<dbReference type="EMBL" id="VPFL01000007">
    <property type="protein sequence ID" value="TXF12269.1"/>
    <property type="molecule type" value="Genomic_DNA"/>
</dbReference>
<dbReference type="AlphaFoldDB" id="A0A5C7EIS3"/>
<feature type="region of interest" description="Disordered" evidence="2">
    <location>
        <begin position="282"/>
        <end position="301"/>
    </location>
</feature>
<evidence type="ECO:0000259" key="3">
    <source>
        <dbReference type="Pfam" id="PF07859"/>
    </source>
</evidence>
<dbReference type="GO" id="GO:0016787">
    <property type="term" value="F:hydrolase activity"/>
    <property type="evidence" value="ECO:0007669"/>
    <property type="project" value="UniProtKB-KW"/>
</dbReference>
<organism evidence="4 5">
    <name type="scientific">Pelomicrobium methylotrophicum</name>
    <dbReference type="NCBI Taxonomy" id="2602750"/>
    <lineage>
        <taxon>Bacteria</taxon>
        <taxon>Pseudomonadati</taxon>
        <taxon>Pseudomonadota</taxon>
        <taxon>Hydrogenophilia</taxon>
        <taxon>Hydrogenophilia incertae sedis</taxon>
        <taxon>Pelomicrobium</taxon>
    </lineage>
</organism>
<dbReference type="PANTHER" id="PTHR48081">
    <property type="entry name" value="AB HYDROLASE SUPERFAMILY PROTEIN C4A8.06C"/>
    <property type="match status" value="1"/>
</dbReference>
<sequence>METSIDPFFERQYDVRRGVPDHSQIFARWAETSAHARSIWPCALDVRYGKGEKQALDVFLSPGPSRALLMYFHGSDWRSLDKSDFSFLAPALAEAGATVVMVNYDFVPKVTVADIVAEAREAVVWLLRNAGHYGAHPGKLFVAGHSMGAYLVAMLFVTDWNRVYSGLPPKVIKGGLAVSGIYDLAPLVETSMNADFRLTMDRARALSPVYMAPRVKAPLAVAVGSEESSEFRLQTELLVERWKESLQIEQVPMPGFHHLSIIEELGRKGSALHTAAIRLMGLDREEEEEKPEEEKDEWEDD</sequence>
<dbReference type="SUPFAM" id="SSF53474">
    <property type="entry name" value="alpha/beta-Hydrolases"/>
    <property type="match status" value="1"/>
</dbReference>
<dbReference type="PANTHER" id="PTHR48081:SF33">
    <property type="entry name" value="KYNURENINE FORMAMIDASE"/>
    <property type="match status" value="1"/>
</dbReference>
<dbReference type="Pfam" id="PF07859">
    <property type="entry name" value="Abhydrolase_3"/>
    <property type="match status" value="1"/>
</dbReference>
<keyword evidence="1 4" id="KW-0378">Hydrolase</keyword>
<dbReference type="OrthoDB" id="9771666at2"/>
<dbReference type="InterPro" id="IPR013094">
    <property type="entry name" value="AB_hydrolase_3"/>
</dbReference>
<dbReference type="InterPro" id="IPR050300">
    <property type="entry name" value="GDXG_lipolytic_enzyme"/>
</dbReference>
<keyword evidence="5" id="KW-1185">Reference proteome</keyword>
<dbReference type="InParanoid" id="A0A5C7EIS3"/>
<comment type="caution">
    <text evidence="4">The sequence shown here is derived from an EMBL/GenBank/DDBJ whole genome shotgun (WGS) entry which is preliminary data.</text>
</comment>
<reference evidence="4 5" key="1">
    <citation type="submission" date="2019-08" db="EMBL/GenBank/DDBJ databases">
        <title>Pelomicrobium methylotrophicum gen. nov., sp. nov. a moderately thermophilic, facultatively anaerobic, lithoautotrophic and methylotrophic bacterium isolated from a terrestrial mud volcano.</title>
        <authorList>
            <person name="Slobodkina G.B."/>
            <person name="Merkel A.Y."/>
            <person name="Slobodkin A.I."/>
        </authorList>
    </citation>
    <scope>NUCLEOTIDE SEQUENCE [LARGE SCALE GENOMIC DNA]</scope>
    <source>
        <strain evidence="4 5">SM250</strain>
    </source>
</reference>
<evidence type="ECO:0000313" key="4">
    <source>
        <dbReference type="EMBL" id="TXF12269.1"/>
    </source>
</evidence>
<evidence type="ECO:0000313" key="5">
    <source>
        <dbReference type="Proteomes" id="UP000321201"/>
    </source>
</evidence>
<feature type="domain" description="Alpha/beta hydrolase fold-3" evidence="3">
    <location>
        <begin position="69"/>
        <end position="219"/>
    </location>
</feature>
<protein>
    <submittedName>
        <fullName evidence="4">Alpha/beta hydrolase</fullName>
    </submittedName>
</protein>
<dbReference type="RefSeq" id="WP_147799468.1">
    <property type="nucleotide sequence ID" value="NZ_VPFL01000007.1"/>
</dbReference>
<gene>
    <name evidence="4" type="ORF">FR698_06990</name>
</gene>
<dbReference type="Gene3D" id="3.40.50.1820">
    <property type="entry name" value="alpha/beta hydrolase"/>
    <property type="match status" value="1"/>
</dbReference>
<evidence type="ECO:0000256" key="2">
    <source>
        <dbReference type="SAM" id="MobiDB-lite"/>
    </source>
</evidence>